<dbReference type="GO" id="GO:0003677">
    <property type="term" value="F:DNA binding"/>
    <property type="evidence" value="ECO:0007669"/>
    <property type="project" value="UniProtKB-UniRule"/>
</dbReference>
<dbReference type="Proteomes" id="UP000596661">
    <property type="component" value="Chromosome 2"/>
</dbReference>
<evidence type="ECO:0000259" key="11">
    <source>
        <dbReference type="PROSITE" id="PS50884"/>
    </source>
</evidence>
<keyword evidence="5 8" id="KW-0238">DNA-binding</keyword>
<evidence type="ECO:0000256" key="6">
    <source>
        <dbReference type="ARBA" id="ARBA00023163"/>
    </source>
</evidence>
<protein>
    <recommendedName>
        <fullName evidence="9">Dof zinc finger protein</fullName>
    </recommendedName>
</protein>
<evidence type="ECO:0000256" key="5">
    <source>
        <dbReference type="ARBA" id="ARBA00023125"/>
    </source>
</evidence>
<dbReference type="InterPro" id="IPR003851">
    <property type="entry name" value="Znf_Dof"/>
</dbReference>
<dbReference type="PANTHER" id="PTHR31992">
    <property type="entry name" value="DOF ZINC FINGER PROTEIN DOF1.4-RELATED"/>
    <property type="match status" value="1"/>
</dbReference>
<feature type="domain" description="Dof-type" evidence="11">
    <location>
        <begin position="87"/>
        <end position="141"/>
    </location>
</feature>
<evidence type="ECO:0000256" key="4">
    <source>
        <dbReference type="ARBA" id="ARBA00023015"/>
    </source>
</evidence>
<dbReference type="GO" id="GO:0008270">
    <property type="term" value="F:zinc ion binding"/>
    <property type="evidence" value="ECO:0007669"/>
    <property type="project" value="UniProtKB-KW"/>
</dbReference>
<evidence type="ECO:0000313" key="13">
    <source>
        <dbReference type="Proteomes" id="UP000596661"/>
    </source>
</evidence>
<dbReference type="PANTHER" id="PTHR31992:SF75">
    <property type="entry name" value="DOF ZINC FINGER PROTEIN"/>
    <property type="match status" value="1"/>
</dbReference>
<dbReference type="OrthoDB" id="1927254at2759"/>
<feature type="compositionally biased region" description="Low complexity" evidence="10">
    <location>
        <begin position="29"/>
        <end position="45"/>
    </location>
</feature>
<dbReference type="PROSITE" id="PS01361">
    <property type="entry name" value="ZF_DOF_1"/>
    <property type="match status" value="1"/>
</dbReference>
<dbReference type="EMBL" id="UZAU01000126">
    <property type="status" value="NOT_ANNOTATED_CDS"/>
    <property type="molecule type" value="Genomic_DNA"/>
</dbReference>
<dbReference type="OMA" id="HHGGLMA"/>
<evidence type="ECO:0000256" key="3">
    <source>
        <dbReference type="ARBA" id="ARBA00022833"/>
    </source>
</evidence>
<evidence type="ECO:0000256" key="8">
    <source>
        <dbReference type="PROSITE-ProRule" id="PRU00071"/>
    </source>
</evidence>
<evidence type="ECO:0000256" key="1">
    <source>
        <dbReference type="ARBA" id="ARBA00022723"/>
    </source>
</evidence>
<feature type="region of interest" description="Disordered" evidence="10">
    <location>
        <begin position="131"/>
        <end position="184"/>
    </location>
</feature>
<keyword evidence="6 9" id="KW-0804">Transcription</keyword>
<reference evidence="12" key="1">
    <citation type="submission" date="2018-11" db="EMBL/GenBank/DDBJ databases">
        <authorList>
            <person name="Grassa J C."/>
        </authorList>
    </citation>
    <scope>NUCLEOTIDE SEQUENCE [LARGE SCALE GENOMIC DNA]</scope>
</reference>
<accession>A0A803P1U1</accession>
<keyword evidence="7 8" id="KW-0539">Nucleus</keyword>
<dbReference type="GO" id="GO:0003700">
    <property type="term" value="F:DNA-binding transcription factor activity"/>
    <property type="evidence" value="ECO:0007669"/>
    <property type="project" value="UniProtKB-UniRule"/>
</dbReference>
<dbReference type="Pfam" id="PF02701">
    <property type="entry name" value="Zn_ribbon_Dof"/>
    <property type="match status" value="1"/>
</dbReference>
<evidence type="ECO:0000256" key="9">
    <source>
        <dbReference type="RuleBase" id="RU369094"/>
    </source>
</evidence>
<evidence type="ECO:0000256" key="10">
    <source>
        <dbReference type="SAM" id="MobiDB-lite"/>
    </source>
</evidence>
<feature type="region of interest" description="Disordered" evidence="10">
    <location>
        <begin position="1"/>
        <end position="69"/>
    </location>
</feature>
<evidence type="ECO:0000256" key="7">
    <source>
        <dbReference type="ARBA" id="ARBA00023242"/>
    </source>
</evidence>
<evidence type="ECO:0000256" key="2">
    <source>
        <dbReference type="ARBA" id="ARBA00022771"/>
    </source>
</evidence>
<reference evidence="12" key="2">
    <citation type="submission" date="2021-03" db="UniProtKB">
        <authorList>
            <consortium name="EnsemblPlants"/>
        </authorList>
    </citation>
    <scope>IDENTIFICATION</scope>
</reference>
<proteinExistence type="predicted"/>
<keyword evidence="2 8" id="KW-0863">Zinc-finger</keyword>
<comment type="function">
    <text evidence="9">Transcription factor that binds specifically to a 5'-AA[AG]G-3' consensus core sequence.</text>
</comment>
<keyword evidence="13" id="KW-1185">Reference proteome</keyword>
<comment type="subcellular location">
    <subcellularLocation>
        <location evidence="8 9">Nucleus</location>
    </subcellularLocation>
</comment>
<evidence type="ECO:0000313" key="12">
    <source>
        <dbReference type="EnsemblPlants" id="cds.evm.model.02.612"/>
    </source>
</evidence>
<keyword evidence="3 9" id="KW-0862">Zinc</keyword>
<dbReference type="GO" id="GO:0005634">
    <property type="term" value="C:nucleus"/>
    <property type="evidence" value="ECO:0007669"/>
    <property type="project" value="UniProtKB-SubCell"/>
</dbReference>
<dbReference type="AlphaFoldDB" id="A0A803P1U1"/>
<dbReference type="EnsemblPlants" id="evm.model.02.612">
    <property type="protein sequence ID" value="cds.evm.model.02.612"/>
    <property type="gene ID" value="evm.TU.02.612"/>
</dbReference>
<dbReference type="PROSITE" id="PS50884">
    <property type="entry name" value="ZF_DOF_2"/>
    <property type="match status" value="1"/>
</dbReference>
<sequence length="352" mass="38133">MAFSSVPHVYLDPPNWPPQQPNHNDHQHQQQQQQQNSNRNDQNSQVHAPLLPTPESVGGGGGAGSIRPGSMADRARLAKIPQPEMALKCPRCDSTNTKFCYFNNYSLTQPRHFCKTCRRYWTRGGALRSVPVGGGCRRNKRTKGSSNRSKSPSTAPTTDRPGSTAAVITSNGSGSGADMLGNLGPQQTLPHLPFLPNLHHHLGEYGSGSDIGLNFGGIPPRLGNTGDGDDNIHEFQLNGNGDHQQWRLPQHQVHQFPFMASNSEQPTRLSYPFEQFQSKPLETQEVKVEVNNNNIHNQSGLNNLSRNVLGSLGLNDHQFLGGGGGGGSSGSGGNINAWTDLSTFTSSTNHLL</sequence>
<organism evidence="12 13">
    <name type="scientific">Cannabis sativa</name>
    <name type="common">Hemp</name>
    <name type="synonym">Marijuana</name>
    <dbReference type="NCBI Taxonomy" id="3483"/>
    <lineage>
        <taxon>Eukaryota</taxon>
        <taxon>Viridiplantae</taxon>
        <taxon>Streptophyta</taxon>
        <taxon>Embryophyta</taxon>
        <taxon>Tracheophyta</taxon>
        <taxon>Spermatophyta</taxon>
        <taxon>Magnoliopsida</taxon>
        <taxon>eudicotyledons</taxon>
        <taxon>Gunneridae</taxon>
        <taxon>Pentapetalae</taxon>
        <taxon>rosids</taxon>
        <taxon>fabids</taxon>
        <taxon>Rosales</taxon>
        <taxon>Cannabaceae</taxon>
        <taxon>Cannabis</taxon>
    </lineage>
</organism>
<dbReference type="InterPro" id="IPR045174">
    <property type="entry name" value="Dof"/>
</dbReference>
<dbReference type="Gramene" id="evm.model.02.612">
    <property type="protein sequence ID" value="cds.evm.model.02.612"/>
    <property type="gene ID" value="evm.TU.02.612"/>
</dbReference>
<name>A0A803P1U1_CANSA</name>
<feature type="compositionally biased region" description="Polar residues" evidence="10">
    <location>
        <begin position="144"/>
        <end position="172"/>
    </location>
</feature>
<keyword evidence="4 9" id="KW-0805">Transcription regulation</keyword>
<keyword evidence="1 9" id="KW-0479">Metal-binding</keyword>